<dbReference type="GO" id="GO:0046872">
    <property type="term" value="F:metal ion binding"/>
    <property type="evidence" value="ECO:0007669"/>
    <property type="project" value="UniProtKB-KW"/>
</dbReference>
<evidence type="ECO:0000256" key="3">
    <source>
        <dbReference type="ARBA" id="ARBA00022723"/>
    </source>
</evidence>
<dbReference type="Pfam" id="PF03918">
    <property type="entry name" value="CcmH"/>
    <property type="match status" value="1"/>
</dbReference>
<feature type="transmembrane region" description="Helical" evidence="7">
    <location>
        <begin position="101"/>
        <end position="119"/>
    </location>
</feature>
<evidence type="ECO:0000256" key="2">
    <source>
        <dbReference type="ARBA" id="ARBA00022617"/>
    </source>
</evidence>
<dbReference type="OrthoDB" id="9804975at2"/>
<evidence type="ECO:0000256" key="7">
    <source>
        <dbReference type="RuleBase" id="RU364112"/>
    </source>
</evidence>
<dbReference type="GO" id="GO:0005886">
    <property type="term" value="C:plasma membrane"/>
    <property type="evidence" value="ECO:0007669"/>
    <property type="project" value="TreeGrafter"/>
</dbReference>
<dbReference type="AlphaFoldDB" id="A0A250KXV2"/>
<evidence type="ECO:0000256" key="1">
    <source>
        <dbReference type="ARBA" id="ARBA00010342"/>
    </source>
</evidence>
<dbReference type="Gene3D" id="1.10.8.640">
    <property type="entry name" value="Cytochrome C biogenesis protein"/>
    <property type="match status" value="1"/>
</dbReference>
<dbReference type="RefSeq" id="WP_119631618.1">
    <property type="nucleotide sequence ID" value="NZ_AP017928.1"/>
</dbReference>
<keyword evidence="10" id="KW-1185">Reference proteome</keyword>
<proteinExistence type="inferred from homology"/>
<evidence type="ECO:0000259" key="8">
    <source>
        <dbReference type="Pfam" id="PF03918"/>
    </source>
</evidence>
<keyword evidence="4 7" id="KW-0732">Signal</keyword>
<keyword evidence="7" id="KW-0472">Membrane</keyword>
<keyword evidence="5" id="KW-0201">Cytochrome c-type biogenesis</keyword>
<dbReference type="FunFam" id="1.10.8.640:FF:000001">
    <property type="entry name" value="Cytochrome c-type biogenesis protein"/>
    <property type="match status" value="1"/>
</dbReference>
<keyword evidence="6 7" id="KW-0408">Iron</keyword>
<feature type="domain" description="CcmH/CycL/Ccl2/NrfF N-terminal" evidence="8">
    <location>
        <begin position="9"/>
        <end position="144"/>
    </location>
</feature>
<gene>
    <name evidence="9" type="ORF">sS8_4527</name>
</gene>
<name>A0A250KXV2_9GAMM</name>
<dbReference type="PANTHER" id="PTHR47870">
    <property type="entry name" value="CYTOCHROME C-TYPE BIOGENESIS PROTEIN CCMH"/>
    <property type="match status" value="1"/>
</dbReference>
<comment type="similarity">
    <text evidence="1 7">Belongs to the CcmH/CycL/Ccl2/NrfF family.</text>
</comment>
<dbReference type="InterPro" id="IPR051263">
    <property type="entry name" value="C-type_cytochrome_biogenesis"/>
</dbReference>
<dbReference type="InterPro" id="IPR038297">
    <property type="entry name" value="CcmH/CycL/NrfF/Ccl2_sf"/>
</dbReference>
<keyword evidence="2 7" id="KW-0349">Heme</keyword>
<keyword evidence="3 7" id="KW-0479">Metal-binding</keyword>
<dbReference type="CDD" id="cd16378">
    <property type="entry name" value="CcmH_N"/>
    <property type="match status" value="1"/>
</dbReference>
<evidence type="ECO:0000256" key="4">
    <source>
        <dbReference type="ARBA" id="ARBA00022729"/>
    </source>
</evidence>
<protein>
    <recommendedName>
        <fullName evidence="7">Cytochrome c-type biogenesis protein</fullName>
    </recommendedName>
</protein>
<evidence type="ECO:0000313" key="9">
    <source>
        <dbReference type="EMBL" id="BBA36457.1"/>
    </source>
</evidence>
<dbReference type="InterPro" id="IPR005616">
    <property type="entry name" value="CcmH/CycL/Ccl2/NrfF_N"/>
</dbReference>
<keyword evidence="7" id="KW-0812">Transmembrane</keyword>
<reference evidence="9 10" key="1">
    <citation type="submission" date="2016-12" db="EMBL/GenBank/DDBJ databases">
        <title>Genome sequencing of Methylocaldum marinum.</title>
        <authorList>
            <person name="Takeuchi M."/>
            <person name="Kamagata Y."/>
            <person name="Hiraoka S."/>
            <person name="Oshima K."/>
            <person name="Hattori M."/>
            <person name="Iwasaki W."/>
        </authorList>
    </citation>
    <scope>NUCLEOTIDE SEQUENCE [LARGE SCALE GENOMIC DNA]</scope>
    <source>
        <strain evidence="9 10">S8</strain>
    </source>
</reference>
<dbReference type="PANTHER" id="PTHR47870:SF1">
    <property type="entry name" value="CYTOCHROME C-TYPE BIOGENESIS PROTEIN CCMH"/>
    <property type="match status" value="1"/>
</dbReference>
<evidence type="ECO:0000256" key="5">
    <source>
        <dbReference type="ARBA" id="ARBA00022748"/>
    </source>
</evidence>
<dbReference type="GO" id="GO:0017004">
    <property type="term" value="P:cytochrome complex assembly"/>
    <property type="evidence" value="ECO:0007669"/>
    <property type="project" value="UniProtKB-KW"/>
</dbReference>
<organism evidence="9 10">
    <name type="scientific">Methylocaldum marinum</name>
    <dbReference type="NCBI Taxonomy" id="1432792"/>
    <lineage>
        <taxon>Bacteria</taxon>
        <taxon>Pseudomonadati</taxon>
        <taxon>Pseudomonadota</taxon>
        <taxon>Gammaproteobacteria</taxon>
        <taxon>Methylococcales</taxon>
        <taxon>Methylococcaceae</taxon>
        <taxon>Methylocaldum</taxon>
    </lineage>
</organism>
<accession>A0A250KXV2</accession>
<keyword evidence="7" id="KW-1133">Transmembrane helix</keyword>
<comment type="function">
    <text evidence="7">Possible subunit of a heme lyase.</text>
</comment>
<sequence length="150" mass="17582">MMHRLLPFLLILPFTVQAIEIREFDDPAKQQRYENLIEELRCLVCQNQSLADSDADLARDLRDEVYTIIQSGKSEQEAVKFLTDRYGDFVLYRPPFKMTTAFLWIGPFLLLAGGGAFLWRQVKRRNTGEDLELTDEEKKRLERLRNNLEG</sequence>
<dbReference type="Proteomes" id="UP000266313">
    <property type="component" value="Chromosome"/>
</dbReference>
<dbReference type="KEGG" id="mmai:sS8_4527"/>
<dbReference type="EMBL" id="AP017928">
    <property type="protein sequence ID" value="BBA36457.1"/>
    <property type="molecule type" value="Genomic_DNA"/>
</dbReference>
<evidence type="ECO:0000256" key="6">
    <source>
        <dbReference type="ARBA" id="ARBA00023004"/>
    </source>
</evidence>
<evidence type="ECO:0000313" key="10">
    <source>
        <dbReference type="Proteomes" id="UP000266313"/>
    </source>
</evidence>